<reference evidence="1" key="2">
    <citation type="submission" date="2022-09" db="EMBL/GenBank/DDBJ databases">
        <title>Biosynthetic gene clusters of Dactylosporangioum fulvum.</title>
        <authorList>
            <person name="Caradec T."/>
        </authorList>
    </citation>
    <scope>NUCLEOTIDE SEQUENCE</scope>
    <source>
        <strain evidence="1">NRRL B-16292</strain>
    </source>
</reference>
<evidence type="ECO:0000313" key="2">
    <source>
        <dbReference type="Proteomes" id="UP001059617"/>
    </source>
</evidence>
<protein>
    <submittedName>
        <fullName evidence="1">Uncharacterized protein</fullName>
    </submittedName>
</protein>
<proteinExistence type="predicted"/>
<keyword evidence="2" id="KW-1185">Reference proteome</keyword>
<dbReference type="EMBL" id="CP073720">
    <property type="protein sequence ID" value="UWP83917.1"/>
    <property type="molecule type" value="Genomic_DNA"/>
</dbReference>
<sequence>MDDDALDLMTVRSELRDLHNALGELARWGDQHLDTDADRQYIAEHLTGSLAALLDGGPLPHAPF</sequence>
<name>A0ABY5W1L2_9ACTN</name>
<dbReference type="RefSeq" id="WP_259861729.1">
    <property type="nucleotide sequence ID" value="NZ_BAAAST010000022.1"/>
</dbReference>
<evidence type="ECO:0000313" key="1">
    <source>
        <dbReference type="EMBL" id="UWP83917.1"/>
    </source>
</evidence>
<reference evidence="1" key="1">
    <citation type="submission" date="2021-04" db="EMBL/GenBank/DDBJ databases">
        <authorList>
            <person name="Hartkoorn R.C."/>
            <person name="Beaudoing E."/>
            <person name="Hot D."/>
        </authorList>
    </citation>
    <scope>NUCLEOTIDE SEQUENCE</scope>
    <source>
        <strain evidence="1">NRRL B-16292</strain>
    </source>
</reference>
<organism evidence="1 2">
    <name type="scientific">Dactylosporangium fulvum</name>
    <dbReference type="NCBI Taxonomy" id="53359"/>
    <lineage>
        <taxon>Bacteria</taxon>
        <taxon>Bacillati</taxon>
        <taxon>Actinomycetota</taxon>
        <taxon>Actinomycetes</taxon>
        <taxon>Micromonosporales</taxon>
        <taxon>Micromonosporaceae</taxon>
        <taxon>Dactylosporangium</taxon>
    </lineage>
</organism>
<dbReference type="Proteomes" id="UP001059617">
    <property type="component" value="Chromosome"/>
</dbReference>
<gene>
    <name evidence="1" type="ORF">Dfulv_06590</name>
</gene>
<accession>A0ABY5W1L2</accession>